<gene>
    <name evidence="1" type="ordered locus">ASA_P5G112</name>
</gene>
<sequence>MTTVEAGATKNPAMQDFCFLKAKVKRTLPHKACLLAGTRWRTDAIAYRPAPQI</sequence>
<dbReference type="Proteomes" id="UP000000225">
    <property type="component" value="Plasmid 5"/>
</dbReference>
<organism evidence="1 2">
    <name type="scientific">Aeromonas salmonicida (strain A449)</name>
    <dbReference type="NCBI Taxonomy" id="382245"/>
    <lineage>
        <taxon>Bacteria</taxon>
        <taxon>Pseudomonadati</taxon>
        <taxon>Pseudomonadota</taxon>
        <taxon>Gammaproteobacteria</taxon>
        <taxon>Aeromonadales</taxon>
        <taxon>Aeromonadaceae</taxon>
        <taxon>Aeromonas</taxon>
    </lineage>
</organism>
<dbReference type="KEGG" id="asa:ASA_P5G112"/>
<geneLocation type="plasmid" evidence="2">
    <name>pAsa5</name>
</geneLocation>
<reference evidence="2" key="1">
    <citation type="journal article" date="2008" name="BMC Genomics">
        <title>The genome of Aeromonas salmonicida subsp. salmonicida A449: insights into the evolution of a fish pathogen.</title>
        <authorList>
            <person name="Reith M.E."/>
            <person name="Singh R.K."/>
            <person name="Curtis B."/>
            <person name="Boyd J.M."/>
            <person name="Bouevitch A."/>
            <person name="Kimball J."/>
            <person name="Munholland J."/>
            <person name="Murphy C."/>
            <person name="Sarty D."/>
            <person name="Williams J."/>
            <person name="Nash J.H."/>
            <person name="Johnson S.C."/>
            <person name="Brown L.L."/>
        </authorList>
    </citation>
    <scope>NUCLEOTIDE SEQUENCE [LARGE SCALE GENOMIC DNA]</scope>
    <source>
        <strain evidence="2">A449</strain>
        <plasmid evidence="2">pAsa5</plasmid>
    </source>
</reference>
<evidence type="ECO:0000313" key="1">
    <source>
        <dbReference type="EMBL" id="ABO92582.1"/>
    </source>
</evidence>
<dbReference type="AlphaFoldDB" id="A4SUL0"/>
<accession>A4SUL0</accession>
<evidence type="ECO:0000313" key="2">
    <source>
        <dbReference type="Proteomes" id="UP000000225"/>
    </source>
</evidence>
<keyword evidence="1" id="KW-0614">Plasmid</keyword>
<dbReference type="EMBL" id="CP000646">
    <property type="protein sequence ID" value="ABO92582.1"/>
    <property type="molecule type" value="Genomic_DNA"/>
</dbReference>
<protein>
    <submittedName>
        <fullName evidence="1">Uncharacterized protein</fullName>
    </submittedName>
</protein>
<name>A4SUL0_AERS4</name>
<dbReference type="HOGENOM" id="CLU_3057717_0_0_6"/>
<proteinExistence type="predicted"/>